<dbReference type="PANTHER" id="PTHR21022">
    <property type="entry name" value="PREPHENATE DEHYDRATASE P PROTEIN"/>
    <property type="match status" value="1"/>
</dbReference>
<evidence type="ECO:0000256" key="1">
    <source>
        <dbReference type="ARBA" id="ARBA00004741"/>
    </source>
</evidence>
<dbReference type="GO" id="GO:0004664">
    <property type="term" value="F:prephenate dehydratase activity"/>
    <property type="evidence" value="ECO:0007669"/>
    <property type="project" value="UniProtKB-EC"/>
</dbReference>
<comment type="caution">
    <text evidence="12">The sequence shown here is derived from an EMBL/GenBank/DDBJ whole genome shotgun (WGS) entry which is preliminary data.</text>
</comment>
<dbReference type="InterPro" id="IPR002912">
    <property type="entry name" value="ACT_dom"/>
</dbReference>
<keyword evidence="5 9" id="KW-0057">Aromatic amino acid biosynthesis</keyword>
<evidence type="ECO:0000256" key="3">
    <source>
        <dbReference type="ARBA" id="ARBA00021872"/>
    </source>
</evidence>
<proteinExistence type="predicted"/>
<name>A0ABT9XJP3_9BACL</name>
<dbReference type="PIRSF" id="PIRSF001500">
    <property type="entry name" value="Chor_mut_pdt_Ppr"/>
    <property type="match status" value="1"/>
</dbReference>
<dbReference type="InterPro" id="IPR001086">
    <property type="entry name" value="Preph_deHydtase"/>
</dbReference>
<dbReference type="InterPro" id="IPR018528">
    <property type="entry name" value="Preph_deHydtase_CS"/>
</dbReference>
<comment type="pathway">
    <text evidence="1 9">Amino-acid biosynthesis; L-phenylalanine biosynthesis; phenylpyruvate from prephenate: step 1/1.</text>
</comment>
<evidence type="ECO:0000256" key="9">
    <source>
        <dbReference type="RuleBase" id="RU361254"/>
    </source>
</evidence>
<evidence type="ECO:0000256" key="4">
    <source>
        <dbReference type="ARBA" id="ARBA00022605"/>
    </source>
</evidence>
<sequence length="311" mass="33929">MKLFYLGPETTFSHEAAMRFCDVLGLADAQLVTEETIPQVVMAVANRQADGEDVLGCIPLENTAQGSVTAAWDVIGRVARQPAEPDPVREAALRLQILASLTLPIEQFLITHPQTDLANIREVLSHPQALGQCTGWLQKHLPHARQTAVSSTAHAAQLVATAKDPGLAAIGTRLAAQRYGLSASPEPIQDVSGNETRFALFGNARTTKIQAEGKRTTLALMLVNVPNKPGGLLHALKPFYDHGFDLSRIESRPIGHQLGTYIFFVDVQWPFPARHARGVEAWRKVQSVLESDGIEIIRLGLFPELECGRKS</sequence>
<dbReference type="PROSITE" id="PS51671">
    <property type="entry name" value="ACT"/>
    <property type="match status" value="1"/>
</dbReference>
<dbReference type="RefSeq" id="WP_274456096.1">
    <property type="nucleotide sequence ID" value="NZ_CP067097.1"/>
</dbReference>
<evidence type="ECO:0000256" key="2">
    <source>
        <dbReference type="ARBA" id="ARBA00013147"/>
    </source>
</evidence>
<gene>
    <name evidence="9" type="primary">pheA</name>
    <name evidence="12" type="ORF">J2S03_002393</name>
</gene>
<keyword evidence="6 9" id="KW-0584">Phenylalanine biosynthesis</keyword>
<dbReference type="SUPFAM" id="SSF55021">
    <property type="entry name" value="ACT-like"/>
    <property type="match status" value="1"/>
</dbReference>
<evidence type="ECO:0000256" key="7">
    <source>
        <dbReference type="ARBA" id="ARBA00023239"/>
    </source>
</evidence>
<reference evidence="12 13" key="1">
    <citation type="submission" date="2023-07" db="EMBL/GenBank/DDBJ databases">
        <title>Genomic Encyclopedia of Type Strains, Phase IV (KMG-IV): sequencing the most valuable type-strain genomes for metagenomic binning, comparative biology and taxonomic classification.</title>
        <authorList>
            <person name="Goeker M."/>
        </authorList>
    </citation>
    <scope>NUCLEOTIDE SEQUENCE [LARGE SCALE GENOMIC DNA]</scope>
    <source>
        <strain evidence="12 13">DSM 4006</strain>
    </source>
</reference>
<comment type="catalytic activity">
    <reaction evidence="8 9">
        <text>prephenate + H(+) = 3-phenylpyruvate + CO2 + H2O</text>
        <dbReference type="Rhea" id="RHEA:21648"/>
        <dbReference type="ChEBI" id="CHEBI:15377"/>
        <dbReference type="ChEBI" id="CHEBI:15378"/>
        <dbReference type="ChEBI" id="CHEBI:16526"/>
        <dbReference type="ChEBI" id="CHEBI:18005"/>
        <dbReference type="ChEBI" id="CHEBI:29934"/>
        <dbReference type="EC" id="4.2.1.51"/>
    </reaction>
</comment>
<dbReference type="CDD" id="cd04905">
    <property type="entry name" value="ACT_CM-PDT"/>
    <property type="match status" value="1"/>
</dbReference>
<dbReference type="SUPFAM" id="SSF53850">
    <property type="entry name" value="Periplasmic binding protein-like II"/>
    <property type="match status" value="1"/>
</dbReference>
<dbReference type="InterPro" id="IPR008242">
    <property type="entry name" value="Chor_mutase/pphenate_deHydtase"/>
</dbReference>
<feature type="domain" description="Prephenate dehydratase" evidence="10">
    <location>
        <begin position="2"/>
        <end position="203"/>
    </location>
</feature>
<dbReference type="EC" id="4.2.1.51" evidence="2 9"/>
<evidence type="ECO:0000259" key="11">
    <source>
        <dbReference type="PROSITE" id="PS51671"/>
    </source>
</evidence>
<dbReference type="NCBIfam" id="NF008865">
    <property type="entry name" value="PRK11898.1"/>
    <property type="match status" value="1"/>
</dbReference>
<dbReference type="InterPro" id="IPR045865">
    <property type="entry name" value="ACT-like_dom_sf"/>
</dbReference>
<dbReference type="EMBL" id="JAUSTP010000020">
    <property type="protein sequence ID" value="MDQ0190526.1"/>
    <property type="molecule type" value="Genomic_DNA"/>
</dbReference>
<dbReference type="Gene3D" id="3.30.70.260">
    <property type="match status" value="1"/>
</dbReference>
<feature type="domain" description="ACT" evidence="11">
    <location>
        <begin position="220"/>
        <end position="296"/>
    </location>
</feature>
<dbReference type="PROSITE" id="PS00858">
    <property type="entry name" value="PREPHENATE_DEHYDR_2"/>
    <property type="match status" value="1"/>
</dbReference>
<evidence type="ECO:0000256" key="5">
    <source>
        <dbReference type="ARBA" id="ARBA00023141"/>
    </source>
</evidence>
<dbReference type="Gene3D" id="3.40.190.10">
    <property type="entry name" value="Periplasmic binding protein-like II"/>
    <property type="match status" value="2"/>
</dbReference>
<evidence type="ECO:0000256" key="6">
    <source>
        <dbReference type="ARBA" id="ARBA00023222"/>
    </source>
</evidence>
<dbReference type="PROSITE" id="PS51171">
    <property type="entry name" value="PREPHENATE_DEHYDR_3"/>
    <property type="match status" value="1"/>
</dbReference>
<dbReference type="Pfam" id="PF00800">
    <property type="entry name" value="PDT"/>
    <property type="match status" value="1"/>
</dbReference>
<accession>A0ABT9XJP3</accession>
<dbReference type="Pfam" id="PF01842">
    <property type="entry name" value="ACT"/>
    <property type="match status" value="1"/>
</dbReference>
<dbReference type="CDD" id="cd13630">
    <property type="entry name" value="PBP2_PDT_1"/>
    <property type="match status" value="1"/>
</dbReference>
<dbReference type="PANTHER" id="PTHR21022:SF19">
    <property type="entry name" value="PREPHENATE DEHYDRATASE-RELATED"/>
    <property type="match status" value="1"/>
</dbReference>
<evidence type="ECO:0000259" key="10">
    <source>
        <dbReference type="PROSITE" id="PS51171"/>
    </source>
</evidence>
<keyword evidence="4 9" id="KW-0028">Amino-acid biosynthesis</keyword>
<evidence type="ECO:0000256" key="8">
    <source>
        <dbReference type="ARBA" id="ARBA00047848"/>
    </source>
</evidence>
<organism evidence="12 13">
    <name type="scientific">Alicyclobacillus cycloheptanicus</name>
    <dbReference type="NCBI Taxonomy" id="1457"/>
    <lineage>
        <taxon>Bacteria</taxon>
        <taxon>Bacillati</taxon>
        <taxon>Bacillota</taxon>
        <taxon>Bacilli</taxon>
        <taxon>Bacillales</taxon>
        <taxon>Alicyclobacillaceae</taxon>
        <taxon>Alicyclobacillus</taxon>
    </lineage>
</organism>
<dbReference type="Proteomes" id="UP001232973">
    <property type="component" value="Unassembled WGS sequence"/>
</dbReference>
<evidence type="ECO:0000313" key="13">
    <source>
        <dbReference type="Proteomes" id="UP001232973"/>
    </source>
</evidence>
<keyword evidence="13" id="KW-1185">Reference proteome</keyword>
<keyword evidence="7 9" id="KW-0456">Lyase</keyword>
<evidence type="ECO:0000313" key="12">
    <source>
        <dbReference type="EMBL" id="MDQ0190526.1"/>
    </source>
</evidence>
<protein>
    <recommendedName>
        <fullName evidence="3 9">Prephenate dehydratase</fullName>
        <shortName evidence="9">PDT</shortName>
        <ecNumber evidence="2 9">4.2.1.51</ecNumber>
    </recommendedName>
</protein>